<proteinExistence type="inferred from homology"/>
<dbReference type="NCBIfam" id="NF006549">
    <property type="entry name" value="PRK09045.1"/>
    <property type="match status" value="1"/>
</dbReference>
<evidence type="ECO:0000256" key="2">
    <source>
        <dbReference type="ARBA" id="ARBA00022723"/>
    </source>
</evidence>
<dbReference type="InterPro" id="IPR011059">
    <property type="entry name" value="Metal-dep_hydrolase_composite"/>
</dbReference>
<dbReference type="RefSeq" id="WP_019950280.1">
    <property type="nucleotide sequence ID" value="NZ_JBHLVX010000042.1"/>
</dbReference>
<evidence type="ECO:0000256" key="1">
    <source>
        <dbReference type="ARBA" id="ARBA00006745"/>
    </source>
</evidence>
<comment type="similarity">
    <text evidence="1">Belongs to the metallo-dependent hydrolases superfamily. ATZ/TRZ family.</text>
</comment>
<accession>A0ABV6G437</accession>
<dbReference type="InterPro" id="IPR023512">
    <property type="entry name" value="Deaminase_MtaD/DadD"/>
</dbReference>
<dbReference type="InterPro" id="IPR006680">
    <property type="entry name" value="Amidohydro-rel"/>
</dbReference>
<evidence type="ECO:0000313" key="7">
    <source>
        <dbReference type="EMBL" id="MFC0268410.1"/>
    </source>
</evidence>
<evidence type="ECO:0000259" key="6">
    <source>
        <dbReference type="Pfam" id="PF01979"/>
    </source>
</evidence>
<reference evidence="7 8" key="1">
    <citation type="submission" date="2024-09" db="EMBL/GenBank/DDBJ databases">
        <authorList>
            <person name="Sun Q."/>
            <person name="Mori K."/>
        </authorList>
    </citation>
    <scope>NUCLEOTIDE SEQUENCE [LARGE SCALE GENOMIC DNA]</scope>
    <source>
        <strain evidence="7 8">CCM 7415</strain>
    </source>
</reference>
<dbReference type="Gene3D" id="2.30.40.10">
    <property type="entry name" value="Urease, subunit C, domain 1"/>
    <property type="match status" value="1"/>
</dbReference>
<evidence type="ECO:0000256" key="3">
    <source>
        <dbReference type="ARBA" id="ARBA00022801"/>
    </source>
</evidence>
<feature type="binding site" evidence="5">
    <location>
        <position position="310"/>
    </location>
    <ligand>
        <name>substrate</name>
    </ligand>
</feature>
<dbReference type="EC" id="3.5.4.31" evidence="5"/>
<comment type="cofactor">
    <cofactor evidence="5">
        <name>Zn(2+)</name>
        <dbReference type="ChEBI" id="CHEBI:29105"/>
    </cofactor>
    <text evidence="5">Binds 1 zinc ion per subunit.</text>
</comment>
<feature type="binding site" evidence="5">
    <location>
        <position position="75"/>
    </location>
    <ligand>
        <name>Zn(2+)</name>
        <dbReference type="ChEBI" id="CHEBI:29105"/>
    </ligand>
</feature>
<dbReference type="SUPFAM" id="SSF51338">
    <property type="entry name" value="Composite domain of metallo-dependent hydrolases"/>
    <property type="match status" value="1"/>
</dbReference>
<feature type="binding site" evidence="5">
    <location>
        <position position="195"/>
    </location>
    <ligand>
        <name>substrate</name>
    </ligand>
</feature>
<keyword evidence="8" id="KW-1185">Reference proteome</keyword>
<dbReference type="PANTHER" id="PTHR43794">
    <property type="entry name" value="AMINOHYDROLASE SSNA-RELATED"/>
    <property type="match status" value="1"/>
</dbReference>
<dbReference type="GO" id="GO:0016787">
    <property type="term" value="F:hydrolase activity"/>
    <property type="evidence" value="ECO:0007669"/>
    <property type="project" value="UniProtKB-KW"/>
</dbReference>
<keyword evidence="2 5" id="KW-0479">Metal-binding</keyword>
<keyword evidence="3 5" id="KW-0378">Hydrolase</keyword>
<feature type="domain" description="Amidohydrolase-related" evidence="6">
    <location>
        <begin position="65"/>
        <end position="413"/>
    </location>
</feature>
<feature type="binding site" evidence="5">
    <location>
        <position position="310"/>
    </location>
    <ligand>
        <name>Zn(2+)</name>
        <dbReference type="ChEBI" id="CHEBI:29105"/>
    </ligand>
</feature>
<name>A0ABV6G437_9GAMM</name>
<organism evidence="7 8">
    <name type="scientific">Kushneria aurantia</name>
    <dbReference type="NCBI Taxonomy" id="504092"/>
    <lineage>
        <taxon>Bacteria</taxon>
        <taxon>Pseudomonadati</taxon>
        <taxon>Pseudomonadota</taxon>
        <taxon>Gammaproteobacteria</taxon>
        <taxon>Oceanospirillales</taxon>
        <taxon>Halomonadaceae</taxon>
        <taxon>Kushneria</taxon>
    </lineage>
</organism>
<feature type="binding site" evidence="5">
    <location>
        <position position="73"/>
    </location>
    <ligand>
        <name>Zn(2+)</name>
        <dbReference type="ChEBI" id="CHEBI:29105"/>
    </ligand>
</feature>
<dbReference type="HAMAP" id="MF_01281">
    <property type="entry name" value="MTA_SAH_deamin"/>
    <property type="match status" value="1"/>
</dbReference>
<dbReference type="Proteomes" id="UP001589814">
    <property type="component" value="Unassembled WGS sequence"/>
</dbReference>
<sequence length="448" mass="49075">MSSHHLTAERVIECRWLLPMSDNLPLREHHALAIRQGRILDSGPIDEMRRRHSPQQRLELTHHAVMPGLINAHNHAGMALMRGYADDLPLMQWLNEHIWPAEAAHMNTAAIVDGTRLAIAEMLRSGTTTFADMYFAPEEVADLLDESGMRAQLCTPLMDFETPWARDFRHGIEKSVALAERLRGHDRLRVALGPHAPYTVGDDSLEQLVEARDRLGVPIQMHIHETHDEVTQSLQQYGARPLERLRRAGVVTADLQAVHLTQLNDEEIDLLATSGASAIHSPQSNLKLASGFCPVARLLEAGVRVALGTDGACSNNDLDMFDEMRSAALLAKGVSGNAAALPAMATLAMATREGAAALGMADVTGRLEPAMAADIMAVDLDSLEAQPLHDPASALVYAVNSRQVSHLWVAGELLLDEGRLTREDETELMALAKKRGRELAQGREGEKQ</sequence>
<feature type="binding site" evidence="5">
    <location>
        <position position="102"/>
    </location>
    <ligand>
        <name>substrate</name>
    </ligand>
</feature>
<keyword evidence="4 5" id="KW-0862">Zinc</keyword>
<comment type="similarity">
    <text evidence="5">Belongs to the metallo-dependent hydrolases superfamily. MTA/SAH deaminase family.</text>
</comment>
<comment type="catalytic activity">
    <reaction evidence="5">
        <text>S-adenosyl-L-homocysteine + H2O + H(+) = S-inosyl-L-homocysteine + NH4(+)</text>
        <dbReference type="Rhea" id="RHEA:20716"/>
        <dbReference type="ChEBI" id="CHEBI:15377"/>
        <dbReference type="ChEBI" id="CHEBI:15378"/>
        <dbReference type="ChEBI" id="CHEBI:28938"/>
        <dbReference type="ChEBI" id="CHEBI:57856"/>
        <dbReference type="ChEBI" id="CHEBI:57985"/>
        <dbReference type="EC" id="3.5.4.28"/>
    </reaction>
</comment>
<dbReference type="CDD" id="cd01298">
    <property type="entry name" value="ATZ_TRZ_like"/>
    <property type="match status" value="1"/>
</dbReference>
<evidence type="ECO:0000313" key="8">
    <source>
        <dbReference type="Proteomes" id="UP001589814"/>
    </source>
</evidence>
<dbReference type="InterPro" id="IPR050287">
    <property type="entry name" value="MTA/SAH_deaminase"/>
</dbReference>
<dbReference type="Gene3D" id="3.20.20.140">
    <property type="entry name" value="Metal-dependent hydrolases"/>
    <property type="match status" value="1"/>
</dbReference>
<feature type="binding site" evidence="5">
    <location>
        <position position="222"/>
    </location>
    <ligand>
        <name>Zn(2+)</name>
        <dbReference type="ChEBI" id="CHEBI:29105"/>
    </ligand>
</feature>
<evidence type="ECO:0000256" key="5">
    <source>
        <dbReference type="HAMAP-Rule" id="MF_01281"/>
    </source>
</evidence>
<gene>
    <name evidence="5" type="primary">mtaD</name>
    <name evidence="7" type="ORF">ACFFHW_10535</name>
</gene>
<protein>
    <recommendedName>
        <fullName evidence="5">5-methylthioadenosine/S-adenosylhomocysteine deaminase</fullName>
        <shortName evidence="5">MTA/SAH deaminase</shortName>
        <ecNumber evidence="5">3.5.4.28</ecNumber>
        <ecNumber evidence="5">3.5.4.31</ecNumber>
    </recommendedName>
</protein>
<dbReference type="Pfam" id="PF01979">
    <property type="entry name" value="Amidohydro_1"/>
    <property type="match status" value="1"/>
</dbReference>
<comment type="caution">
    <text evidence="5">Lacks conserved residue(s) required for the propagation of feature annotation.</text>
</comment>
<comment type="caution">
    <text evidence="7">The sequence shown here is derived from an EMBL/GenBank/DDBJ whole genome shotgun (WGS) entry which is preliminary data.</text>
</comment>
<comment type="catalytic activity">
    <reaction evidence="5">
        <text>S-methyl-5'-thioadenosine + H2O + H(+) = S-methyl-5'-thioinosine + NH4(+)</text>
        <dbReference type="Rhea" id="RHEA:25025"/>
        <dbReference type="ChEBI" id="CHEBI:15377"/>
        <dbReference type="ChEBI" id="CHEBI:15378"/>
        <dbReference type="ChEBI" id="CHEBI:17509"/>
        <dbReference type="ChEBI" id="CHEBI:28938"/>
        <dbReference type="ChEBI" id="CHEBI:48595"/>
        <dbReference type="EC" id="3.5.4.31"/>
    </reaction>
</comment>
<dbReference type="PANTHER" id="PTHR43794:SF11">
    <property type="entry name" value="AMIDOHYDROLASE-RELATED DOMAIN-CONTAINING PROTEIN"/>
    <property type="match status" value="1"/>
</dbReference>
<dbReference type="EMBL" id="JBHLVX010000042">
    <property type="protein sequence ID" value="MFC0268410.1"/>
    <property type="molecule type" value="Genomic_DNA"/>
</dbReference>
<feature type="binding site" evidence="5">
    <location>
        <position position="225"/>
    </location>
    <ligand>
        <name>substrate</name>
    </ligand>
</feature>
<dbReference type="InterPro" id="IPR032466">
    <property type="entry name" value="Metal_Hydrolase"/>
</dbReference>
<comment type="function">
    <text evidence="5">Catalyzes the deamination of 5-methylthioadenosine and S-adenosyl-L-homocysteine into 5-methylthioinosine and S-inosyl-L-homocysteine, respectively. Is also able to deaminate adenosine.</text>
</comment>
<evidence type="ECO:0000256" key="4">
    <source>
        <dbReference type="ARBA" id="ARBA00022833"/>
    </source>
</evidence>
<dbReference type="EC" id="3.5.4.28" evidence="5"/>
<dbReference type="SUPFAM" id="SSF51556">
    <property type="entry name" value="Metallo-dependent hydrolases"/>
    <property type="match status" value="1"/>
</dbReference>